<keyword evidence="2" id="KW-0479">Metal-binding</keyword>
<dbReference type="InterPro" id="IPR028090">
    <property type="entry name" value="JAB_dom_prok"/>
</dbReference>
<proteinExistence type="predicted"/>
<dbReference type="InterPro" id="IPR000555">
    <property type="entry name" value="JAMM/MPN+_dom"/>
</dbReference>
<dbReference type="Proteomes" id="UP001597506">
    <property type="component" value="Unassembled WGS sequence"/>
</dbReference>
<keyword evidence="8" id="KW-1185">Reference proteome</keyword>
<comment type="caution">
    <text evidence="7">The sequence shown here is derived from an EMBL/GenBank/DDBJ whole genome shotgun (WGS) entry which is preliminary data.</text>
</comment>
<evidence type="ECO:0000256" key="2">
    <source>
        <dbReference type="ARBA" id="ARBA00022723"/>
    </source>
</evidence>
<dbReference type="CDD" id="cd08070">
    <property type="entry name" value="MPN_like"/>
    <property type="match status" value="1"/>
</dbReference>
<dbReference type="PROSITE" id="PS50249">
    <property type="entry name" value="MPN"/>
    <property type="match status" value="1"/>
</dbReference>
<sequence>MEQDNTVLLSKKMYSKMINKCRRGLPNEACGLLSGRGNRCLTVWPMKNIEPTPFSFAMDINQQEKTLKKMKDINEDFIGIYHSHPNGIAVPSEDDIKHAVYPEAFYFVISISHKKEDLRCYKIKEGKVKNVEILYY</sequence>
<keyword evidence="4" id="KW-0862">Zinc</keyword>
<reference evidence="8" key="1">
    <citation type="journal article" date="2019" name="Int. J. Syst. Evol. Microbiol.">
        <title>The Global Catalogue of Microorganisms (GCM) 10K type strain sequencing project: providing services to taxonomists for standard genome sequencing and annotation.</title>
        <authorList>
            <consortium name="The Broad Institute Genomics Platform"/>
            <consortium name="The Broad Institute Genome Sequencing Center for Infectious Disease"/>
            <person name="Wu L."/>
            <person name="Ma J."/>
        </authorList>
    </citation>
    <scope>NUCLEOTIDE SEQUENCE [LARGE SCALE GENOMIC DNA]</scope>
    <source>
        <strain evidence="8">KCTC 3913</strain>
    </source>
</reference>
<evidence type="ECO:0000256" key="4">
    <source>
        <dbReference type="ARBA" id="ARBA00022833"/>
    </source>
</evidence>
<dbReference type="PANTHER" id="PTHR34858:SF1">
    <property type="entry name" value="CYSO-CYSTEINE PEPTIDASE"/>
    <property type="match status" value="1"/>
</dbReference>
<keyword evidence="5" id="KW-0482">Metalloprotease</keyword>
<accession>A0ABW5RVM8</accession>
<dbReference type="InterPro" id="IPR051929">
    <property type="entry name" value="VirAsm_ModProt"/>
</dbReference>
<keyword evidence="3" id="KW-0378">Hydrolase</keyword>
<dbReference type="EMBL" id="JBHUMF010000031">
    <property type="protein sequence ID" value="MFD2682733.1"/>
    <property type="molecule type" value="Genomic_DNA"/>
</dbReference>
<evidence type="ECO:0000313" key="8">
    <source>
        <dbReference type="Proteomes" id="UP001597506"/>
    </source>
</evidence>
<evidence type="ECO:0000256" key="5">
    <source>
        <dbReference type="ARBA" id="ARBA00023049"/>
    </source>
</evidence>
<gene>
    <name evidence="7" type="ORF">ACFSUL_18495</name>
</gene>
<protein>
    <submittedName>
        <fullName evidence="7">M67 family metallopeptidase</fullName>
    </submittedName>
</protein>
<dbReference type="RefSeq" id="WP_377937366.1">
    <property type="nucleotide sequence ID" value="NZ_JBHUMF010000031.1"/>
</dbReference>
<evidence type="ECO:0000313" key="7">
    <source>
        <dbReference type="EMBL" id="MFD2682733.1"/>
    </source>
</evidence>
<dbReference type="InterPro" id="IPR037518">
    <property type="entry name" value="MPN"/>
</dbReference>
<evidence type="ECO:0000256" key="3">
    <source>
        <dbReference type="ARBA" id="ARBA00022801"/>
    </source>
</evidence>
<evidence type="ECO:0000259" key="6">
    <source>
        <dbReference type="PROSITE" id="PS50249"/>
    </source>
</evidence>
<organism evidence="7 8">
    <name type="scientific">Bacillus seohaeanensis</name>
    <dbReference type="NCBI Taxonomy" id="284580"/>
    <lineage>
        <taxon>Bacteria</taxon>
        <taxon>Bacillati</taxon>
        <taxon>Bacillota</taxon>
        <taxon>Bacilli</taxon>
        <taxon>Bacillales</taxon>
        <taxon>Bacillaceae</taxon>
        <taxon>Bacillus</taxon>
    </lineage>
</organism>
<feature type="domain" description="MPN" evidence="6">
    <location>
        <begin position="7"/>
        <end position="127"/>
    </location>
</feature>
<dbReference type="Gene3D" id="3.40.140.10">
    <property type="entry name" value="Cytidine Deaminase, domain 2"/>
    <property type="match status" value="1"/>
</dbReference>
<dbReference type="Pfam" id="PF14464">
    <property type="entry name" value="Prok-JAB"/>
    <property type="match status" value="1"/>
</dbReference>
<evidence type="ECO:0000256" key="1">
    <source>
        <dbReference type="ARBA" id="ARBA00022670"/>
    </source>
</evidence>
<dbReference type="SMART" id="SM00232">
    <property type="entry name" value="JAB_MPN"/>
    <property type="match status" value="1"/>
</dbReference>
<name>A0ABW5RVM8_9BACI</name>
<keyword evidence="1" id="KW-0645">Protease</keyword>
<dbReference type="SUPFAM" id="SSF102712">
    <property type="entry name" value="JAB1/MPN domain"/>
    <property type="match status" value="1"/>
</dbReference>
<dbReference type="PANTHER" id="PTHR34858">
    <property type="entry name" value="CYSO-CYSTEINE PEPTIDASE"/>
    <property type="match status" value="1"/>
</dbReference>